<proteinExistence type="predicted"/>
<gene>
    <name evidence="1" type="ORF">L3Q82_016750</name>
</gene>
<feature type="non-terminal residue" evidence="1">
    <location>
        <position position="1"/>
    </location>
</feature>
<protein>
    <submittedName>
        <fullName evidence="1">Uncharacterized protein</fullName>
    </submittedName>
</protein>
<comment type="caution">
    <text evidence="1">The sequence shown here is derived from an EMBL/GenBank/DDBJ whole genome shotgun (WGS) entry which is preliminary data.</text>
</comment>
<evidence type="ECO:0000313" key="1">
    <source>
        <dbReference type="EMBL" id="KAI3376245.1"/>
    </source>
</evidence>
<dbReference type="EMBL" id="CM041532">
    <property type="protein sequence ID" value="KAI3376245.1"/>
    <property type="molecule type" value="Genomic_DNA"/>
</dbReference>
<organism evidence="1 2">
    <name type="scientific">Scortum barcoo</name>
    <name type="common">barcoo grunter</name>
    <dbReference type="NCBI Taxonomy" id="214431"/>
    <lineage>
        <taxon>Eukaryota</taxon>
        <taxon>Metazoa</taxon>
        <taxon>Chordata</taxon>
        <taxon>Craniata</taxon>
        <taxon>Vertebrata</taxon>
        <taxon>Euteleostomi</taxon>
        <taxon>Actinopterygii</taxon>
        <taxon>Neopterygii</taxon>
        <taxon>Teleostei</taxon>
        <taxon>Neoteleostei</taxon>
        <taxon>Acanthomorphata</taxon>
        <taxon>Eupercaria</taxon>
        <taxon>Centrarchiformes</taxon>
        <taxon>Terapontoidei</taxon>
        <taxon>Terapontidae</taxon>
        <taxon>Scortum</taxon>
    </lineage>
</organism>
<name>A0ACB8X832_9TELE</name>
<evidence type="ECO:0000313" key="2">
    <source>
        <dbReference type="Proteomes" id="UP000831701"/>
    </source>
</evidence>
<accession>A0ACB8X832</accession>
<reference evidence="1" key="1">
    <citation type="submission" date="2022-04" db="EMBL/GenBank/DDBJ databases">
        <title>Jade perch genome.</title>
        <authorList>
            <person name="Chao B."/>
        </authorList>
    </citation>
    <scope>NUCLEOTIDE SEQUENCE</scope>
    <source>
        <strain evidence="1">CB-2022</strain>
    </source>
</reference>
<dbReference type="Proteomes" id="UP000831701">
    <property type="component" value="Chromosome 2"/>
</dbReference>
<keyword evidence="2" id="KW-1185">Reference proteome</keyword>
<sequence>TILEPRNSSEVSMDQSPGSPAAQESAVPAASGCESTAEDSENQLRLFVALLTEEWVAHTKRLVNQTMEGLAEIQGFCPDVKEHQEGLQGCGERSAEEALHQVTAGVCKHIAGIQQWTRHHRPVFAGPCQTAGRSPPRRQRHLPQYLEKRAVWDGYRCRYSRYHCHYGSHPIKQRRPRSEAFWATQE</sequence>